<dbReference type="Pfam" id="PF11387">
    <property type="entry name" value="DUF2795"/>
    <property type="match status" value="1"/>
</dbReference>
<protein>
    <recommendedName>
        <fullName evidence="4">DUF2795 domain-containing protein</fullName>
    </recommendedName>
</protein>
<gene>
    <name evidence="2" type="ORF">WS71_11720</name>
</gene>
<name>A0A1B4FX42_9BURK</name>
<dbReference type="InterPro" id="IPR021527">
    <property type="entry name" value="DUF2795"/>
</dbReference>
<evidence type="ECO:0008006" key="4">
    <source>
        <dbReference type="Google" id="ProtNLM"/>
    </source>
</evidence>
<dbReference type="AlphaFoldDB" id="A0A1B4FX42"/>
<evidence type="ECO:0000256" key="1">
    <source>
        <dbReference type="SAM" id="MobiDB-lite"/>
    </source>
</evidence>
<dbReference type="Proteomes" id="UP000067711">
    <property type="component" value="Chromosome 2"/>
</dbReference>
<accession>A0A1B4FX42</accession>
<sequence length="99" mass="10887">MPAPSAYRHEQSRSRAHEGDRMQQDHDKGGHQRGRGKAPSRVGIQKALRGIGYPASKDDVVHCAERSHAGADVIDMLRRIAGRRYDTPASVSKEAGKLM</sequence>
<organism evidence="2 3">
    <name type="scientific">Burkholderia mayonis</name>
    <dbReference type="NCBI Taxonomy" id="1385591"/>
    <lineage>
        <taxon>Bacteria</taxon>
        <taxon>Pseudomonadati</taxon>
        <taxon>Pseudomonadota</taxon>
        <taxon>Betaproteobacteria</taxon>
        <taxon>Burkholderiales</taxon>
        <taxon>Burkholderiaceae</taxon>
        <taxon>Burkholderia</taxon>
        <taxon>pseudomallei group</taxon>
    </lineage>
</organism>
<evidence type="ECO:0000313" key="3">
    <source>
        <dbReference type="Proteomes" id="UP000067711"/>
    </source>
</evidence>
<proteinExistence type="predicted"/>
<feature type="compositionally biased region" description="Basic and acidic residues" evidence="1">
    <location>
        <begin position="7"/>
        <end position="30"/>
    </location>
</feature>
<reference evidence="2 3" key="1">
    <citation type="submission" date="2015-12" db="EMBL/GenBank/DDBJ databases">
        <title>Diversity of Burkholderia near neighbor genomes.</title>
        <authorList>
            <person name="Sahl J."/>
            <person name="Wagner D."/>
            <person name="Keim P."/>
        </authorList>
    </citation>
    <scope>NUCLEOTIDE SEQUENCE [LARGE SCALE GENOMIC DNA]</scope>
    <source>
        <strain evidence="2 3">BDU8</strain>
    </source>
</reference>
<dbReference type="EMBL" id="CP013388">
    <property type="protein sequence ID" value="AOJ08240.1"/>
    <property type="molecule type" value="Genomic_DNA"/>
</dbReference>
<evidence type="ECO:0000313" key="2">
    <source>
        <dbReference type="EMBL" id="AOJ08240.1"/>
    </source>
</evidence>
<feature type="region of interest" description="Disordered" evidence="1">
    <location>
        <begin position="1"/>
        <end position="42"/>
    </location>
</feature>